<dbReference type="PIRSF" id="PIRSF000294">
    <property type="entry name" value="Cytochrome-c_peroxidase"/>
    <property type="match status" value="1"/>
</dbReference>
<dbReference type="RefSeq" id="WP_193907772.1">
    <property type="nucleotide sequence ID" value="NZ_PRDL01000001.1"/>
</dbReference>
<comment type="caution">
    <text evidence="12">The sequence shown here is derived from an EMBL/GenBank/DDBJ whole genome shotgun (WGS) entry which is preliminary data.</text>
</comment>
<dbReference type="PANTHER" id="PTHR30600:SF14">
    <property type="entry name" value="CYTOCHROME C PEROXIDASE"/>
    <property type="match status" value="1"/>
</dbReference>
<evidence type="ECO:0000256" key="1">
    <source>
        <dbReference type="ARBA" id="ARBA00004418"/>
    </source>
</evidence>
<keyword evidence="5" id="KW-0574">Periplasm</keyword>
<protein>
    <submittedName>
        <fullName evidence="12">Di-heme enzyme</fullName>
    </submittedName>
</protein>
<feature type="binding site" description="axial binding residue" evidence="9">
    <location>
        <position position="86"/>
    </location>
    <ligand>
        <name>heme c</name>
        <dbReference type="ChEBI" id="CHEBI:61717"/>
        <label>1</label>
    </ligand>
    <ligandPart>
        <name>Fe</name>
        <dbReference type="ChEBI" id="CHEBI:18248"/>
    </ligandPart>
</feature>
<dbReference type="InterPro" id="IPR051395">
    <property type="entry name" value="Cytochrome_c_Peroxidase/MauG"/>
</dbReference>
<dbReference type="SUPFAM" id="SSF46626">
    <property type="entry name" value="Cytochrome c"/>
    <property type="match status" value="2"/>
</dbReference>
<comment type="cofactor">
    <cofactor evidence="8">
        <name>heme</name>
        <dbReference type="ChEBI" id="CHEBI:30413"/>
    </cofactor>
    <text evidence="8">Binds 2 heme groups.</text>
</comment>
<keyword evidence="2 8" id="KW-0349">Heme</keyword>
<sequence length="393" mass="43426">MFRALITSFAALTCCLLAGCPTGSETRIDDEGASASGFDWRVPVGVPLPVEPADNTMSEEKFQLGRHLFYDTRLSGGGNISCGSCHHQDKAFTDGLVRSFGSTGEQHPRNAQPLTNVAWMTTLTWANPSLATLEQQIVVPLFGDRPIEHGINESNHHIILAVIRNDPVYQRLFRAAFPEIPEALQSEEAWRHIVAGLASFVRGLVSFDSAFDRYSAGQLTAMNESARRGMQLFNGERLECFHCHEGYNFTNSTRDRSMTVVERPFHNTGLYNLDGRGAYPEENTGVYEVSGRDFEMGAFRAPSLRNIALTAPYMHDGTIASLEEVVRTYADGGRNITGGEFTGDGRINPLKDSFIAGFDISEAEIQDVIAFLESLTDESFVTNPRFANPWEPL</sequence>
<proteinExistence type="predicted"/>
<feature type="domain" description="Cytochrome c" evidence="11">
    <location>
        <begin position="224"/>
        <end position="376"/>
    </location>
</feature>
<accession>A0A928V0I6</accession>
<feature type="chain" id="PRO_5037895981" evidence="10">
    <location>
        <begin position="19"/>
        <end position="393"/>
    </location>
</feature>
<evidence type="ECO:0000256" key="3">
    <source>
        <dbReference type="ARBA" id="ARBA00022723"/>
    </source>
</evidence>
<gene>
    <name evidence="12" type="ORF">C4F51_05240</name>
</gene>
<evidence type="ECO:0000256" key="2">
    <source>
        <dbReference type="ARBA" id="ARBA00022617"/>
    </source>
</evidence>
<dbReference type="NCBIfam" id="TIGR04039">
    <property type="entry name" value="MXAN_0977_Heme2"/>
    <property type="match status" value="1"/>
</dbReference>
<dbReference type="InterPro" id="IPR004852">
    <property type="entry name" value="Di-haem_cyt_c_peroxidsae"/>
</dbReference>
<dbReference type="Proteomes" id="UP000652567">
    <property type="component" value="Unassembled WGS sequence"/>
</dbReference>
<keyword evidence="3 9" id="KW-0479">Metal-binding</keyword>
<evidence type="ECO:0000256" key="6">
    <source>
        <dbReference type="ARBA" id="ARBA00023002"/>
    </source>
</evidence>
<organism evidence="12 13">
    <name type="scientific">Cellvibrio polysaccharolyticus</name>
    <dbReference type="NCBI Taxonomy" id="2082724"/>
    <lineage>
        <taxon>Bacteria</taxon>
        <taxon>Pseudomonadati</taxon>
        <taxon>Pseudomonadota</taxon>
        <taxon>Gammaproteobacteria</taxon>
        <taxon>Cellvibrionales</taxon>
        <taxon>Cellvibrionaceae</taxon>
        <taxon>Cellvibrio</taxon>
    </lineage>
</organism>
<dbReference type="Gene3D" id="1.10.760.10">
    <property type="entry name" value="Cytochrome c-like domain"/>
    <property type="match status" value="2"/>
</dbReference>
<dbReference type="GO" id="GO:0004130">
    <property type="term" value="F:cytochrome-c peroxidase activity"/>
    <property type="evidence" value="ECO:0007669"/>
    <property type="project" value="TreeGrafter"/>
</dbReference>
<dbReference type="GO" id="GO:0042597">
    <property type="term" value="C:periplasmic space"/>
    <property type="evidence" value="ECO:0007669"/>
    <property type="project" value="UniProtKB-SubCell"/>
</dbReference>
<evidence type="ECO:0000256" key="8">
    <source>
        <dbReference type="PIRSR" id="PIRSR000294-1"/>
    </source>
</evidence>
<evidence type="ECO:0000259" key="11">
    <source>
        <dbReference type="PROSITE" id="PS51007"/>
    </source>
</evidence>
<keyword evidence="13" id="KW-1185">Reference proteome</keyword>
<dbReference type="GO" id="GO:0046872">
    <property type="term" value="F:metal ion binding"/>
    <property type="evidence" value="ECO:0007669"/>
    <property type="project" value="UniProtKB-KW"/>
</dbReference>
<evidence type="ECO:0000256" key="9">
    <source>
        <dbReference type="PIRSR" id="PIRSR000294-2"/>
    </source>
</evidence>
<keyword evidence="4 10" id="KW-0732">Signal</keyword>
<comment type="PTM">
    <text evidence="8">Binds 2 heme groups per subunit.</text>
</comment>
<dbReference type="AlphaFoldDB" id="A0A928V0I6"/>
<evidence type="ECO:0000313" key="13">
    <source>
        <dbReference type="Proteomes" id="UP000652567"/>
    </source>
</evidence>
<dbReference type="GO" id="GO:0009055">
    <property type="term" value="F:electron transfer activity"/>
    <property type="evidence" value="ECO:0007669"/>
    <property type="project" value="InterPro"/>
</dbReference>
<keyword evidence="7 9" id="KW-0408">Iron</keyword>
<evidence type="ECO:0000313" key="12">
    <source>
        <dbReference type="EMBL" id="MBE8716590.1"/>
    </source>
</evidence>
<feature type="binding site" description="covalent" evidence="8">
    <location>
        <position position="85"/>
    </location>
    <ligand>
        <name>heme c</name>
        <dbReference type="ChEBI" id="CHEBI:61717"/>
        <label>1</label>
    </ligand>
</feature>
<name>A0A928V0I6_9GAMM</name>
<feature type="binding site" description="covalent" evidence="8">
    <location>
        <position position="240"/>
    </location>
    <ligand>
        <name>heme c</name>
        <dbReference type="ChEBI" id="CHEBI:61717"/>
        <label>2</label>
    </ligand>
</feature>
<dbReference type="GO" id="GO:0020037">
    <property type="term" value="F:heme binding"/>
    <property type="evidence" value="ECO:0007669"/>
    <property type="project" value="InterPro"/>
</dbReference>
<feature type="signal peptide" evidence="10">
    <location>
        <begin position="1"/>
        <end position="18"/>
    </location>
</feature>
<feature type="binding site" description="covalent" evidence="8">
    <location>
        <position position="82"/>
    </location>
    <ligand>
        <name>heme c</name>
        <dbReference type="ChEBI" id="CHEBI:61717"/>
        <label>1</label>
    </ligand>
</feature>
<feature type="binding site" description="covalent" evidence="8">
    <location>
        <position position="243"/>
    </location>
    <ligand>
        <name>heme c</name>
        <dbReference type="ChEBI" id="CHEBI:61717"/>
        <label>2</label>
    </ligand>
</feature>
<evidence type="ECO:0000256" key="10">
    <source>
        <dbReference type="SAM" id="SignalP"/>
    </source>
</evidence>
<dbReference type="InterPro" id="IPR036909">
    <property type="entry name" value="Cyt_c-like_dom_sf"/>
</dbReference>
<feature type="binding site" description="axial binding residue" evidence="9">
    <location>
        <position position="244"/>
    </location>
    <ligand>
        <name>heme c</name>
        <dbReference type="ChEBI" id="CHEBI:61717"/>
        <label>2</label>
    </ligand>
    <ligandPart>
        <name>Fe</name>
        <dbReference type="ChEBI" id="CHEBI:18248"/>
    </ligandPart>
</feature>
<dbReference type="PANTHER" id="PTHR30600">
    <property type="entry name" value="CYTOCHROME C PEROXIDASE-RELATED"/>
    <property type="match status" value="1"/>
</dbReference>
<dbReference type="PROSITE" id="PS51007">
    <property type="entry name" value="CYTC"/>
    <property type="match status" value="1"/>
</dbReference>
<dbReference type="InterPro" id="IPR023929">
    <property type="entry name" value="MbnH-like"/>
</dbReference>
<dbReference type="Pfam" id="PF03150">
    <property type="entry name" value="CCP_MauG"/>
    <property type="match status" value="1"/>
</dbReference>
<dbReference type="PROSITE" id="PS51257">
    <property type="entry name" value="PROKAR_LIPOPROTEIN"/>
    <property type="match status" value="1"/>
</dbReference>
<dbReference type="InterPro" id="IPR009056">
    <property type="entry name" value="Cyt_c-like_dom"/>
</dbReference>
<dbReference type="InterPro" id="IPR026259">
    <property type="entry name" value="MauG/Cytc_peroxidase"/>
</dbReference>
<dbReference type="EMBL" id="PRDL01000001">
    <property type="protein sequence ID" value="MBE8716590.1"/>
    <property type="molecule type" value="Genomic_DNA"/>
</dbReference>
<reference evidence="12" key="1">
    <citation type="submission" date="2018-07" db="EMBL/GenBank/DDBJ databases">
        <title>Genome assembly of strain Ka43.</title>
        <authorList>
            <person name="Kukolya J."/>
            <person name="Nagy I."/>
            <person name="Horvath B."/>
            <person name="Toth A."/>
        </authorList>
    </citation>
    <scope>NUCLEOTIDE SEQUENCE</scope>
    <source>
        <strain evidence="12">KB43</strain>
    </source>
</reference>
<comment type="subcellular location">
    <subcellularLocation>
        <location evidence="1">Periplasm</location>
    </subcellularLocation>
</comment>
<keyword evidence="6" id="KW-0560">Oxidoreductase</keyword>
<evidence type="ECO:0000256" key="4">
    <source>
        <dbReference type="ARBA" id="ARBA00022729"/>
    </source>
</evidence>
<evidence type="ECO:0000256" key="7">
    <source>
        <dbReference type="ARBA" id="ARBA00023004"/>
    </source>
</evidence>
<evidence type="ECO:0000256" key="5">
    <source>
        <dbReference type="ARBA" id="ARBA00022764"/>
    </source>
</evidence>